<feature type="transmembrane region" description="Helical" evidence="5">
    <location>
        <begin position="354"/>
        <end position="374"/>
    </location>
</feature>
<evidence type="ECO:0000256" key="1">
    <source>
        <dbReference type="ARBA" id="ARBA00004141"/>
    </source>
</evidence>
<keyword evidence="2 5" id="KW-0812">Transmembrane</keyword>
<evidence type="ECO:0000256" key="5">
    <source>
        <dbReference type="SAM" id="Phobius"/>
    </source>
</evidence>
<reference evidence="7 8" key="1">
    <citation type="submission" date="2016-10" db="EMBL/GenBank/DDBJ databases">
        <title>Arsenicibacter rosenii gen. nov., sp. nov., an efficient arsenic-methylating bacterium isolated from an arsenic-contaminated paddy soil.</title>
        <authorList>
            <person name="Huang K."/>
        </authorList>
    </citation>
    <scope>NUCLEOTIDE SEQUENCE [LARGE SCALE GENOMIC DNA]</scope>
    <source>
        <strain evidence="7 8">SM-1</strain>
    </source>
</reference>
<feature type="transmembrane region" description="Helical" evidence="5">
    <location>
        <begin position="197"/>
        <end position="212"/>
    </location>
</feature>
<feature type="transmembrane region" description="Helical" evidence="5">
    <location>
        <begin position="166"/>
        <end position="188"/>
    </location>
</feature>
<comment type="subcellular location">
    <subcellularLocation>
        <location evidence="1">Membrane</location>
        <topology evidence="1">Multi-pass membrane protein</topology>
    </subcellularLocation>
</comment>
<protein>
    <recommendedName>
        <fullName evidence="6">O-antigen ligase-related domain-containing protein</fullName>
    </recommendedName>
</protein>
<evidence type="ECO:0000259" key="6">
    <source>
        <dbReference type="Pfam" id="PF04932"/>
    </source>
</evidence>
<dbReference type="PANTHER" id="PTHR37422:SF13">
    <property type="entry name" value="LIPOPOLYSACCHARIDE BIOSYNTHESIS PROTEIN PA4999-RELATED"/>
    <property type="match status" value="1"/>
</dbReference>
<feature type="transmembrane region" description="Helical" evidence="5">
    <location>
        <begin position="125"/>
        <end position="146"/>
    </location>
</feature>
<dbReference type="InterPro" id="IPR007016">
    <property type="entry name" value="O-antigen_ligase-rel_domated"/>
</dbReference>
<keyword evidence="4 5" id="KW-0472">Membrane</keyword>
<dbReference type="Pfam" id="PF04932">
    <property type="entry name" value="Wzy_C"/>
    <property type="match status" value="1"/>
</dbReference>
<dbReference type="EMBL" id="MORL01000009">
    <property type="protein sequence ID" value="OIN57796.1"/>
    <property type="molecule type" value="Genomic_DNA"/>
</dbReference>
<organism evidence="7 8">
    <name type="scientific">Arsenicibacter rosenii</name>
    <dbReference type="NCBI Taxonomy" id="1750698"/>
    <lineage>
        <taxon>Bacteria</taxon>
        <taxon>Pseudomonadati</taxon>
        <taxon>Bacteroidota</taxon>
        <taxon>Cytophagia</taxon>
        <taxon>Cytophagales</taxon>
        <taxon>Spirosomataceae</taxon>
        <taxon>Arsenicibacter</taxon>
    </lineage>
</organism>
<feature type="transmembrane region" description="Helical" evidence="5">
    <location>
        <begin position="380"/>
        <end position="398"/>
    </location>
</feature>
<evidence type="ECO:0000313" key="7">
    <source>
        <dbReference type="EMBL" id="OIN57796.1"/>
    </source>
</evidence>
<feature type="transmembrane region" description="Helical" evidence="5">
    <location>
        <begin position="241"/>
        <end position="260"/>
    </location>
</feature>
<dbReference type="Proteomes" id="UP000181790">
    <property type="component" value="Unassembled WGS sequence"/>
</dbReference>
<feature type="transmembrane region" description="Helical" evidence="5">
    <location>
        <begin position="322"/>
        <end position="342"/>
    </location>
</feature>
<evidence type="ECO:0000313" key="8">
    <source>
        <dbReference type="Proteomes" id="UP000181790"/>
    </source>
</evidence>
<keyword evidence="8" id="KW-1185">Reference proteome</keyword>
<feature type="transmembrane region" description="Helical" evidence="5">
    <location>
        <begin position="97"/>
        <end position="118"/>
    </location>
</feature>
<evidence type="ECO:0000256" key="2">
    <source>
        <dbReference type="ARBA" id="ARBA00022692"/>
    </source>
</evidence>
<feature type="domain" description="O-antigen ligase-related" evidence="6">
    <location>
        <begin position="202"/>
        <end position="339"/>
    </location>
</feature>
<dbReference type="AlphaFoldDB" id="A0A1S2VHV8"/>
<feature type="transmembrane region" description="Helical" evidence="5">
    <location>
        <begin position="41"/>
        <end position="60"/>
    </location>
</feature>
<evidence type="ECO:0000256" key="4">
    <source>
        <dbReference type="ARBA" id="ARBA00023136"/>
    </source>
</evidence>
<name>A0A1S2VHV8_9BACT</name>
<accession>A0A1S2VHV8</accession>
<proteinExistence type="predicted"/>
<dbReference type="GO" id="GO:0016020">
    <property type="term" value="C:membrane"/>
    <property type="evidence" value="ECO:0007669"/>
    <property type="project" value="UniProtKB-SubCell"/>
</dbReference>
<comment type="caution">
    <text evidence="7">The sequence shown here is derived from an EMBL/GenBank/DDBJ whole genome shotgun (WGS) entry which is preliminary data.</text>
</comment>
<dbReference type="InterPro" id="IPR051533">
    <property type="entry name" value="WaaL-like"/>
</dbReference>
<sequence length="428" mass="48162">MSRTTYTMVFMGLLLTALLFHFGDLQGISSVQKAEAPNHVLFFAVVLPVQIGVMAWFGYLRHLQVFFRFRVGLSLFLLTALLVSLGRDDAASQVRNAFNIMLSYMVILGFCAMAYAIDFRKVMQLVVLFVVFVFLPATTFTHLTKVGPLVLFPDRTTDNMLRFGGMLYYAHTAMVLGVGGLFSLWLLLTSDTLKDKVWYGVLFLIANVFLVYTDCRSAWGGVGLSYVLLAFPYLSSRAKYIIAGCALLLLPAFLLGKSLLAKKVATNYNTESDFQFRMRIWQYAIRGIERQPVTGYGSKSFLESDHKATTDLDEELNDPHSATIGLALQSGLLVVLIFYVLFGQMAVLCYKHALGAYWSMLSLCVFWFFVPFFWGNVYNGAGGFVQLFFPISYFIGLLHPDLYRSREQPADLIKAVVPKSQPNVYNYA</sequence>
<evidence type="ECO:0000256" key="3">
    <source>
        <dbReference type="ARBA" id="ARBA00022989"/>
    </source>
</evidence>
<keyword evidence="3 5" id="KW-1133">Transmembrane helix</keyword>
<feature type="transmembrane region" description="Helical" evidence="5">
    <location>
        <begin position="67"/>
        <end position="85"/>
    </location>
</feature>
<dbReference type="PANTHER" id="PTHR37422">
    <property type="entry name" value="TEICHURONIC ACID BIOSYNTHESIS PROTEIN TUAE"/>
    <property type="match status" value="1"/>
</dbReference>
<gene>
    <name evidence="7" type="ORF">BLX24_16985</name>
</gene>